<evidence type="ECO:0000313" key="3">
    <source>
        <dbReference type="EMBL" id="QEH33871.1"/>
    </source>
</evidence>
<dbReference type="RefSeq" id="WP_246196501.1">
    <property type="nucleotide sequence ID" value="NZ_CP042997.1"/>
</dbReference>
<dbReference type="Pfam" id="PF06439">
    <property type="entry name" value="3keto-disac_hyd"/>
    <property type="match status" value="1"/>
</dbReference>
<dbReference type="AlphaFoldDB" id="A0A5B9W0V5"/>
<protein>
    <recommendedName>
        <fullName evidence="2">3-keto-alpha-glucoside-1,2-lyase/3-keto-2-hydroxy-glucal hydratase domain-containing protein</fullName>
    </recommendedName>
</protein>
<evidence type="ECO:0000256" key="1">
    <source>
        <dbReference type="SAM" id="SignalP"/>
    </source>
</evidence>
<dbReference type="Gene3D" id="2.60.120.560">
    <property type="entry name" value="Exo-inulinase, domain 1"/>
    <property type="match status" value="1"/>
</dbReference>
<feature type="signal peptide" evidence="1">
    <location>
        <begin position="1"/>
        <end position="24"/>
    </location>
</feature>
<proteinExistence type="predicted"/>
<evidence type="ECO:0000259" key="2">
    <source>
        <dbReference type="Pfam" id="PF06439"/>
    </source>
</evidence>
<keyword evidence="1" id="KW-0732">Signal</keyword>
<feature type="domain" description="3-keto-alpha-glucoside-1,2-lyase/3-keto-2-hydroxy-glucal hydratase" evidence="2">
    <location>
        <begin position="52"/>
        <end position="280"/>
    </location>
</feature>
<dbReference type="Proteomes" id="UP000324233">
    <property type="component" value="Chromosome"/>
</dbReference>
<feature type="chain" id="PRO_5023113588" description="3-keto-alpha-glucoside-1,2-lyase/3-keto-2-hydroxy-glucal hydratase domain-containing protein" evidence="1">
    <location>
        <begin position="25"/>
        <end position="285"/>
    </location>
</feature>
<reference evidence="3 4" key="1">
    <citation type="submission" date="2019-08" db="EMBL/GenBank/DDBJ databases">
        <title>Deep-cultivation of Planctomycetes and their phenomic and genomic characterization uncovers novel biology.</title>
        <authorList>
            <person name="Wiegand S."/>
            <person name="Jogler M."/>
            <person name="Boedeker C."/>
            <person name="Pinto D."/>
            <person name="Vollmers J."/>
            <person name="Rivas-Marin E."/>
            <person name="Kohn T."/>
            <person name="Peeters S.H."/>
            <person name="Heuer A."/>
            <person name="Rast P."/>
            <person name="Oberbeckmann S."/>
            <person name="Bunk B."/>
            <person name="Jeske O."/>
            <person name="Meyerdierks A."/>
            <person name="Storesund J.E."/>
            <person name="Kallscheuer N."/>
            <person name="Luecker S."/>
            <person name="Lage O.M."/>
            <person name="Pohl T."/>
            <person name="Merkel B.J."/>
            <person name="Hornburger P."/>
            <person name="Mueller R.-W."/>
            <person name="Bruemmer F."/>
            <person name="Labrenz M."/>
            <person name="Spormann A.M."/>
            <person name="Op den Camp H."/>
            <person name="Overmann J."/>
            <person name="Amann R."/>
            <person name="Jetten M.S.M."/>
            <person name="Mascher T."/>
            <person name="Medema M.H."/>
            <person name="Devos D.P."/>
            <person name="Kaster A.-K."/>
            <person name="Ovreas L."/>
            <person name="Rohde M."/>
            <person name="Galperin M.Y."/>
            <person name="Jogler C."/>
        </authorList>
    </citation>
    <scope>NUCLEOTIDE SEQUENCE [LARGE SCALE GENOMIC DNA]</scope>
    <source>
        <strain evidence="3 4">OJF2</strain>
    </source>
</reference>
<keyword evidence="4" id="KW-1185">Reference proteome</keyword>
<sequence precursor="true">MAMGRNRLVCCGLATFLLVQGAGAADGPAEPRGGEAARDTPAEVPVPPKGRWTSLFNGKDLAGWTPKITGFALGEDAMETFRVRDGKMVVSYDRYGNFDGHFGHIFYAHPFSSYKLRIEYRFVGDQAKGGPGWAFRNSGAMIHCQPPGTMRKDQDFPVSLEVQFLGGTGRGERRTGNLCTPGTHVHMKGKLITQHCNDSTSKTYDGDQWVTIEVEAHGGGTIKHFVNGELVIEYDRPVLDGSDPDARRLAESRGGKREVAGGYISLQAESHPVEFRKVEIFPLDE</sequence>
<dbReference type="EMBL" id="CP042997">
    <property type="protein sequence ID" value="QEH33871.1"/>
    <property type="molecule type" value="Genomic_DNA"/>
</dbReference>
<name>A0A5B9W0V5_9BACT</name>
<evidence type="ECO:0000313" key="4">
    <source>
        <dbReference type="Proteomes" id="UP000324233"/>
    </source>
</evidence>
<dbReference type="InterPro" id="IPR010496">
    <property type="entry name" value="AL/BT2_dom"/>
</dbReference>
<accession>A0A5B9W0V5</accession>
<organism evidence="3 4">
    <name type="scientific">Aquisphaera giovannonii</name>
    <dbReference type="NCBI Taxonomy" id="406548"/>
    <lineage>
        <taxon>Bacteria</taxon>
        <taxon>Pseudomonadati</taxon>
        <taxon>Planctomycetota</taxon>
        <taxon>Planctomycetia</taxon>
        <taxon>Isosphaerales</taxon>
        <taxon>Isosphaeraceae</taxon>
        <taxon>Aquisphaera</taxon>
    </lineage>
</organism>
<dbReference type="KEGG" id="agv:OJF2_24030"/>
<gene>
    <name evidence="3" type="ORF">OJF2_24030</name>
</gene>
<dbReference type="GO" id="GO:0016787">
    <property type="term" value="F:hydrolase activity"/>
    <property type="evidence" value="ECO:0007669"/>
    <property type="project" value="InterPro"/>
</dbReference>